<dbReference type="PANTHER" id="PTHR31423:SF3">
    <property type="entry name" value="PROLYL-TRNA SYNTHETASE ASSOCIATED DOMAIN-CONTAINING PROTEIN 1-RELATED"/>
    <property type="match status" value="1"/>
</dbReference>
<evidence type="ECO:0000256" key="1">
    <source>
        <dbReference type="ARBA" id="ARBA00010201"/>
    </source>
</evidence>
<dbReference type="InterPro" id="IPR040285">
    <property type="entry name" value="ProX/PRXD1"/>
</dbReference>
<organism evidence="3 4">
    <name type="scientific">Peptoniphilus stercorisuis</name>
    <dbReference type="NCBI Taxonomy" id="1436965"/>
    <lineage>
        <taxon>Bacteria</taxon>
        <taxon>Bacillati</taxon>
        <taxon>Bacillota</taxon>
        <taxon>Tissierellia</taxon>
        <taxon>Tissierellales</taxon>
        <taxon>Peptoniphilaceae</taxon>
        <taxon>Peptoniphilus</taxon>
    </lineage>
</organism>
<feature type="domain" description="YbaK/aminoacyl-tRNA synthetase-associated" evidence="2">
    <location>
        <begin position="32"/>
        <end position="144"/>
    </location>
</feature>
<evidence type="ECO:0000259" key="2">
    <source>
        <dbReference type="Pfam" id="PF04073"/>
    </source>
</evidence>
<dbReference type="Pfam" id="PF04073">
    <property type="entry name" value="tRNA_edit"/>
    <property type="match status" value="1"/>
</dbReference>
<sequence length="158" mass="18429">MDEKKAYEILKKYNIDYKKFNHKVLTTLEGNLNLVEGQQVKNLVLKNKKERQVYFIIIEESKYLDIGKLESEIGEKRLSFLSEDKLFEYLACHVSAVTPLGLVYDVNNKVKVLIDDSLDLDTTLGVHPFVNNITLNIKFRDLLRIFDDINTEYELVNI</sequence>
<protein>
    <submittedName>
        <fullName evidence="3">Ala-tRNA(Pro) deacylase</fullName>
        <ecNumber evidence="3">3.1.1.-</ecNumber>
    </submittedName>
</protein>
<proteinExistence type="inferred from homology"/>
<name>A0ABS4KEN0_9FIRM</name>
<evidence type="ECO:0000313" key="3">
    <source>
        <dbReference type="EMBL" id="MBP2025731.1"/>
    </source>
</evidence>
<dbReference type="RefSeq" id="WP_210061143.1">
    <property type="nucleotide sequence ID" value="NZ_JAGGLJ010000011.1"/>
</dbReference>
<comment type="similarity">
    <text evidence="1">Belongs to the PRORSD1 family.</text>
</comment>
<dbReference type="SUPFAM" id="SSF55826">
    <property type="entry name" value="YbaK/ProRS associated domain"/>
    <property type="match status" value="1"/>
</dbReference>
<dbReference type="GO" id="GO:0016787">
    <property type="term" value="F:hydrolase activity"/>
    <property type="evidence" value="ECO:0007669"/>
    <property type="project" value="UniProtKB-KW"/>
</dbReference>
<keyword evidence="4" id="KW-1185">Reference proteome</keyword>
<evidence type="ECO:0000313" key="4">
    <source>
        <dbReference type="Proteomes" id="UP001519306"/>
    </source>
</evidence>
<dbReference type="InterPro" id="IPR007214">
    <property type="entry name" value="YbaK/aa-tRNA-synth-assoc-dom"/>
</dbReference>
<dbReference type="PANTHER" id="PTHR31423">
    <property type="entry name" value="YBAK DOMAIN-CONTAINING PROTEIN"/>
    <property type="match status" value="1"/>
</dbReference>
<dbReference type="EMBL" id="JAGGLJ010000011">
    <property type="protein sequence ID" value="MBP2025731.1"/>
    <property type="molecule type" value="Genomic_DNA"/>
</dbReference>
<reference evidence="3 4" key="1">
    <citation type="submission" date="2021-03" db="EMBL/GenBank/DDBJ databases">
        <title>Genomic Encyclopedia of Type Strains, Phase IV (KMG-IV): sequencing the most valuable type-strain genomes for metagenomic binning, comparative biology and taxonomic classification.</title>
        <authorList>
            <person name="Goeker M."/>
        </authorList>
    </citation>
    <scope>NUCLEOTIDE SEQUENCE [LARGE SCALE GENOMIC DNA]</scope>
    <source>
        <strain evidence="3 4">DSM 27563</strain>
    </source>
</reference>
<dbReference type="Gene3D" id="3.90.960.10">
    <property type="entry name" value="YbaK/aminoacyl-tRNA synthetase-associated domain"/>
    <property type="match status" value="1"/>
</dbReference>
<keyword evidence="3" id="KW-0378">Hydrolase</keyword>
<dbReference type="Proteomes" id="UP001519306">
    <property type="component" value="Unassembled WGS sequence"/>
</dbReference>
<comment type="caution">
    <text evidence="3">The sequence shown here is derived from an EMBL/GenBank/DDBJ whole genome shotgun (WGS) entry which is preliminary data.</text>
</comment>
<dbReference type="InterPro" id="IPR036754">
    <property type="entry name" value="YbaK/aa-tRNA-synt-asso_dom_sf"/>
</dbReference>
<dbReference type="EC" id="3.1.1.-" evidence="3"/>
<gene>
    <name evidence="3" type="ORF">J2Z71_001275</name>
</gene>
<accession>A0ABS4KEN0</accession>